<dbReference type="RefSeq" id="WP_032121291.1">
    <property type="nucleotide sequence ID" value="NZ_JAHLQL010000001.1"/>
</dbReference>
<organism evidence="1 2">
    <name type="scientific">Clostridium simiarum</name>
    <dbReference type="NCBI Taxonomy" id="2841506"/>
    <lineage>
        <taxon>Bacteria</taxon>
        <taxon>Bacillati</taxon>
        <taxon>Bacillota</taxon>
        <taxon>Clostridia</taxon>
        <taxon>Eubacteriales</taxon>
        <taxon>Clostridiaceae</taxon>
        <taxon>Clostridium</taxon>
    </lineage>
</organism>
<protein>
    <submittedName>
        <fullName evidence="1">DUF1934 domain-containing protein</fullName>
    </submittedName>
</protein>
<keyword evidence="2" id="KW-1185">Reference proteome</keyword>
<evidence type="ECO:0000313" key="1">
    <source>
        <dbReference type="EMBL" id="MBU5590296.1"/>
    </source>
</evidence>
<dbReference type="SUPFAM" id="SSF50814">
    <property type="entry name" value="Lipocalins"/>
    <property type="match status" value="1"/>
</dbReference>
<reference evidence="1 2" key="1">
    <citation type="submission" date="2021-06" db="EMBL/GenBank/DDBJ databases">
        <authorList>
            <person name="Sun Q."/>
            <person name="Li D."/>
        </authorList>
    </citation>
    <scope>NUCLEOTIDE SEQUENCE [LARGE SCALE GENOMIC DNA]</scope>
    <source>
        <strain evidence="1 2">MSJ-4</strain>
    </source>
</reference>
<dbReference type="Proteomes" id="UP000736583">
    <property type="component" value="Unassembled WGS sequence"/>
</dbReference>
<dbReference type="Gene3D" id="2.40.128.20">
    <property type="match status" value="1"/>
</dbReference>
<proteinExistence type="predicted"/>
<name>A0ABS6EVN2_9CLOT</name>
<comment type="caution">
    <text evidence="1">The sequence shown here is derived from an EMBL/GenBank/DDBJ whole genome shotgun (WGS) entry which is preliminary data.</text>
</comment>
<accession>A0ABS6EVN2</accession>
<gene>
    <name evidence="1" type="ORF">KQI89_00800</name>
</gene>
<dbReference type="EMBL" id="JAHLQL010000001">
    <property type="protein sequence ID" value="MBU5590296.1"/>
    <property type="molecule type" value="Genomic_DNA"/>
</dbReference>
<dbReference type="Pfam" id="PF09148">
    <property type="entry name" value="DUF1934"/>
    <property type="match status" value="1"/>
</dbReference>
<evidence type="ECO:0000313" key="2">
    <source>
        <dbReference type="Proteomes" id="UP000736583"/>
    </source>
</evidence>
<sequence length="137" mass="15500">MKKKAIISILSNQKLNKEEAIEVVTPGEFYKEDNKYFAVYDETEISGMEGTTTTLQIFPDKLSLVRVGTTSAKMDFERNNQCVTLYNTPYGVLEMKIDTNELKINVNDEGGEVFINYNMVIAGQTVQNTELNIKIKS</sequence>
<dbReference type="InterPro" id="IPR012674">
    <property type="entry name" value="Calycin"/>
</dbReference>
<dbReference type="InterPro" id="IPR015231">
    <property type="entry name" value="DUF1934"/>
</dbReference>